<dbReference type="PANTHER" id="PTHR10039">
    <property type="entry name" value="AMELOGENIN"/>
    <property type="match status" value="1"/>
</dbReference>
<proteinExistence type="predicted"/>
<keyword evidence="5" id="KW-1185">Reference proteome</keyword>
<dbReference type="InterPro" id="IPR056884">
    <property type="entry name" value="NPHP3-like_N"/>
</dbReference>
<comment type="caution">
    <text evidence="4">The sequence shown here is derived from an EMBL/GenBank/DDBJ whole genome shotgun (WGS) entry which is preliminary data.</text>
</comment>
<feature type="domain" description="Nephrocystin 3-like N-terminal" evidence="3">
    <location>
        <begin position="319"/>
        <end position="491"/>
    </location>
</feature>
<evidence type="ECO:0000256" key="2">
    <source>
        <dbReference type="SAM" id="MobiDB-lite"/>
    </source>
</evidence>
<accession>A0A7C8MQG8</accession>
<dbReference type="Gene3D" id="3.40.50.300">
    <property type="entry name" value="P-loop containing nucleotide triphosphate hydrolases"/>
    <property type="match status" value="1"/>
</dbReference>
<gene>
    <name evidence="4" type="ORF">GQX73_g4697</name>
</gene>
<feature type="compositionally biased region" description="Polar residues" evidence="2">
    <location>
        <begin position="46"/>
        <end position="64"/>
    </location>
</feature>
<dbReference type="InParanoid" id="A0A7C8MQG8"/>
<dbReference type="Proteomes" id="UP000481858">
    <property type="component" value="Unassembled WGS sequence"/>
</dbReference>
<dbReference type="SUPFAM" id="SSF52540">
    <property type="entry name" value="P-loop containing nucleoside triphosphate hydrolases"/>
    <property type="match status" value="1"/>
</dbReference>
<sequence>MDDPRVLPNDDLPKCHNTPQTGRLLENSGSISSQASEGVQRPREMTTLSSLGDQGAESVQSGTSPKDIHPIWDSSIQEFKNTQPKLSELLGGQIKELLNRLDTPKWDTWSDISSNKAWARFVSRMKARLPPFKTAKSLAVSVAALDPHKLAPIIVTGVFVAIELIFEITDPQLRETALSTILHTGIIINKWVDYEADLSQMKRSHTLDITKLIDKELRELYPAGLNLIASILDDFKTKGAHARAVILENSKLWDEKSKVLGRHDSKCVEFRRRLDEELKKKGENMEILKWIKNSNEDPEPTHETVKERTGLSVAEIKAGEWLLDIPQFKTWVDGIVEGKNEKRVLWLKGVMGTGKTTLMCRVVSEFKDQPRRGIRFIQYYCDGSNTKEKSKPPDYQTIIRALCCRLAWNDDGSIANAATDLFNESKNTRDESVGDKRWETLLNNLISAQPAAVVLAIDALDECRDTSNCRKLLEWLRSVKHPRLYLLFSSRPHVEVRDYFPDVESIDIVSPQAESDMETFIKGQLAAKKEEGVSRKSIFFTHPETEKRLQQALHKTAGGMYRWVEVWLGVFFPLNHKPIQDESYAKKLLSALKDLTNLSQLSDYDKEDQMRSAYNRLWDINSDGEQYRDRQIRLFRIVLGSLEEMSPQILLEAMRFDPEQPDKYDENFKLDQLEGLYHNFLKTNQEGKLIFEHVSAKAFVSEHGDKETFSHQKNNSVLANIAIAALGQPNNPLWKIAGIDLNYWARMATVITNGMRGVHNSYWFNFTFSPRINKLKDRLHSLKLDPEKFNIQAIIAQDHFFQYLSRSWLRHCQAADGDDRLAQRLVNVVQTGSFGFDALCCVEALLQPGEYTIYCSFSHPYYFPVPENSLTQSSPSGGDFARPHLFLFMAAVGLSPFTAHSSGVSGAPQLRAGFHKADLRVRNLAGYTLLHIAVVRENYRMVRDILEFESDSPSSVVELLTSKGDSELTPLYFTQSQKMAVLLFSFVFDTKPGRPSISSSDISKLLENSQRGGYVRSMHKVIGLVDDDLVAQVLQTNELVQLRELPHCNTLIDLALSKRKKKTFKFLAEGRLDEPGLEEVFRKVEKLDSPRSSVESEEREKLDSRADEVKEIRLKLNLPLRGLGISSYLFR</sequence>
<feature type="compositionally biased region" description="Polar residues" evidence="2">
    <location>
        <begin position="17"/>
        <end position="37"/>
    </location>
</feature>
<dbReference type="Pfam" id="PF24883">
    <property type="entry name" value="NPHP3_N"/>
    <property type="match status" value="1"/>
</dbReference>
<reference evidence="4 5" key="1">
    <citation type="submission" date="2019-12" db="EMBL/GenBank/DDBJ databases">
        <title>Draft genome sequence of the ascomycete Xylaria multiplex DSM 110363.</title>
        <authorList>
            <person name="Buettner E."/>
            <person name="Kellner H."/>
        </authorList>
    </citation>
    <scope>NUCLEOTIDE SEQUENCE [LARGE SCALE GENOMIC DNA]</scope>
    <source>
        <strain evidence="4 5">DSM 110363</strain>
    </source>
</reference>
<dbReference type="OrthoDB" id="7464126at2759"/>
<evidence type="ECO:0000256" key="1">
    <source>
        <dbReference type="ARBA" id="ARBA00022737"/>
    </source>
</evidence>
<keyword evidence="1" id="KW-0677">Repeat</keyword>
<evidence type="ECO:0000313" key="4">
    <source>
        <dbReference type="EMBL" id="KAF2968890.1"/>
    </source>
</evidence>
<name>A0A7C8MQG8_9PEZI</name>
<evidence type="ECO:0000259" key="3">
    <source>
        <dbReference type="Pfam" id="PF24883"/>
    </source>
</evidence>
<dbReference type="EMBL" id="WUBL01000044">
    <property type="protein sequence ID" value="KAF2968890.1"/>
    <property type="molecule type" value="Genomic_DNA"/>
</dbReference>
<feature type="region of interest" description="Disordered" evidence="2">
    <location>
        <begin position="1"/>
        <end position="67"/>
    </location>
</feature>
<dbReference type="InterPro" id="IPR027417">
    <property type="entry name" value="P-loop_NTPase"/>
</dbReference>
<protein>
    <recommendedName>
        <fullName evidence="3">Nephrocystin 3-like N-terminal domain-containing protein</fullName>
    </recommendedName>
</protein>
<evidence type="ECO:0000313" key="5">
    <source>
        <dbReference type="Proteomes" id="UP000481858"/>
    </source>
</evidence>
<dbReference type="AlphaFoldDB" id="A0A7C8MQG8"/>
<organism evidence="4 5">
    <name type="scientific">Xylaria multiplex</name>
    <dbReference type="NCBI Taxonomy" id="323545"/>
    <lineage>
        <taxon>Eukaryota</taxon>
        <taxon>Fungi</taxon>
        <taxon>Dikarya</taxon>
        <taxon>Ascomycota</taxon>
        <taxon>Pezizomycotina</taxon>
        <taxon>Sordariomycetes</taxon>
        <taxon>Xylariomycetidae</taxon>
        <taxon>Xylariales</taxon>
        <taxon>Xylariaceae</taxon>
        <taxon>Xylaria</taxon>
    </lineage>
</organism>